<dbReference type="AlphaFoldDB" id="A0AAV0Z6G6"/>
<keyword evidence="2" id="KW-1185">Reference proteome</keyword>
<organism evidence="1 2">
    <name type="scientific">Vicia faba</name>
    <name type="common">Broad bean</name>
    <name type="synonym">Faba vulgaris</name>
    <dbReference type="NCBI Taxonomy" id="3906"/>
    <lineage>
        <taxon>Eukaryota</taxon>
        <taxon>Viridiplantae</taxon>
        <taxon>Streptophyta</taxon>
        <taxon>Embryophyta</taxon>
        <taxon>Tracheophyta</taxon>
        <taxon>Spermatophyta</taxon>
        <taxon>Magnoliopsida</taxon>
        <taxon>eudicotyledons</taxon>
        <taxon>Gunneridae</taxon>
        <taxon>Pentapetalae</taxon>
        <taxon>rosids</taxon>
        <taxon>fabids</taxon>
        <taxon>Fabales</taxon>
        <taxon>Fabaceae</taxon>
        <taxon>Papilionoideae</taxon>
        <taxon>50 kb inversion clade</taxon>
        <taxon>NPAAA clade</taxon>
        <taxon>Hologalegina</taxon>
        <taxon>IRL clade</taxon>
        <taxon>Fabeae</taxon>
        <taxon>Vicia</taxon>
    </lineage>
</organism>
<gene>
    <name evidence="1" type="ORF">VFH_I038200</name>
</gene>
<evidence type="ECO:0000313" key="2">
    <source>
        <dbReference type="Proteomes" id="UP001157006"/>
    </source>
</evidence>
<sequence>MDNNTNIGKYLLRKTSRYHFHGFALDPLREVGMLVTGQNEKIFRDRYGNLFPLLNDGPDDAGECYGTNSNHACSLAIQAECLVIEDEDNKEEDDEQGVLQIAMNSKGCNA</sequence>
<dbReference type="EMBL" id="OX451735">
    <property type="protein sequence ID" value="CAI8592404.1"/>
    <property type="molecule type" value="Genomic_DNA"/>
</dbReference>
<accession>A0AAV0Z6G6</accession>
<proteinExistence type="predicted"/>
<evidence type="ECO:0000313" key="1">
    <source>
        <dbReference type="EMBL" id="CAI8592404.1"/>
    </source>
</evidence>
<protein>
    <submittedName>
        <fullName evidence="1">Uncharacterized protein</fullName>
    </submittedName>
</protein>
<name>A0AAV0Z6G6_VICFA</name>
<reference evidence="1 2" key="1">
    <citation type="submission" date="2023-01" db="EMBL/GenBank/DDBJ databases">
        <authorList>
            <person name="Kreplak J."/>
        </authorList>
    </citation>
    <scope>NUCLEOTIDE SEQUENCE [LARGE SCALE GENOMIC DNA]</scope>
</reference>
<dbReference type="Proteomes" id="UP001157006">
    <property type="component" value="Chromosome 1S"/>
</dbReference>